<gene>
    <name evidence="2" type="ORF">GCM10023307_17410</name>
</gene>
<dbReference type="InterPro" id="IPR008257">
    <property type="entry name" value="Pept_M19"/>
</dbReference>
<dbReference type="PANTHER" id="PTHR10443">
    <property type="entry name" value="MICROSOMAL DIPEPTIDASE"/>
    <property type="match status" value="1"/>
</dbReference>
<keyword evidence="1" id="KW-0732">Signal</keyword>
<proteinExistence type="predicted"/>
<protein>
    <submittedName>
        <fullName evidence="2">Dipeptidase</fullName>
    </submittedName>
</protein>
<name>A0ABP9BCD3_9GAMM</name>
<organism evidence="2 3">
    <name type="scientific">Lysobacter hankyongensis</name>
    <dbReference type="NCBI Taxonomy" id="1176535"/>
    <lineage>
        <taxon>Bacteria</taxon>
        <taxon>Pseudomonadati</taxon>
        <taxon>Pseudomonadota</taxon>
        <taxon>Gammaproteobacteria</taxon>
        <taxon>Lysobacterales</taxon>
        <taxon>Lysobacteraceae</taxon>
        <taxon>Lysobacter</taxon>
    </lineage>
</organism>
<dbReference type="InterPro" id="IPR032466">
    <property type="entry name" value="Metal_Hydrolase"/>
</dbReference>
<evidence type="ECO:0000313" key="2">
    <source>
        <dbReference type="EMBL" id="GAA4792523.1"/>
    </source>
</evidence>
<keyword evidence="3" id="KW-1185">Reference proteome</keyword>
<dbReference type="SUPFAM" id="SSF51556">
    <property type="entry name" value="Metallo-dependent hydrolases"/>
    <property type="match status" value="1"/>
</dbReference>
<dbReference type="Gene3D" id="3.20.20.140">
    <property type="entry name" value="Metal-dependent hydrolases"/>
    <property type="match status" value="1"/>
</dbReference>
<dbReference type="RefSeq" id="WP_345302929.1">
    <property type="nucleotide sequence ID" value="NZ_BAABJE010000007.1"/>
</dbReference>
<reference evidence="3" key="1">
    <citation type="journal article" date="2019" name="Int. J. Syst. Evol. Microbiol.">
        <title>The Global Catalogue of Microorganisms (GCM) 10K type strain sequencing project: providing services to taxonomists for standard genome sequencing and annotation.</title>
        <authorList>
            <consortium name="The Broad Institute Genomics Platform"/>
            <consortium name="The Broad Institute Genome Sequencing Center for Infectious Disease"/>
            <person name="Wu L."/>
            <person name="Ma J."/>
        </authorList>
    </citation>
    <scope>NUCLEOTIDE SEQUENCE [LARGE SCALE GENOMIC DNA]</scope>
    <source>
        <strain evidence="3">JCM 18204</strain>
    </source>
</reference>
<comment type="caution">
    <text evidence="2">The sequence shown here is derived from an EMBL/GenBank/DDBJ whole genome shotgun (WGS) entry which is preliminary data.</text>
</comment>
<evidence type="ECO:0000256" key="1">
    <source>
        <dbReference type="SAM" id="SignalP"/>
    </source>
</evidence>
<sequence length="410" mass="44667">MRPMIHTPFAGSLLTVLLFAGTTHAADSTPAARKLARDAVIVDTHIDAPTELMKEWRDLSVAQPREFDFPKARAGGLDVAFMSIYTSPGQDDDGKAYEIANRMIDAVEKLANENPDKFALLRTPRDVEALRLLGLVLLPLGMENGAPIGGDLAKLKYFHGRGVRYITLAHSANNRIADSSYAAEKKWKGLSPFGREVVAEMNRLGMIIDVSHLSDDAVAQAVDLSRTPVMATHSAFRHFTPGFERNLSDELAKAIAAKGGVIQIPFGNAFVDPASAAKTQAYFVAYAEYERARSAGRTTQTVAEFDAEWDRDHPPLPVKIDAVLDQIDYGVKLVGIDHIGIGSDFDGVSGALPEGLRTVADYPNLIAGLQARGYSDADIRRILGENALRVWRRVEAYAAERQAAPATKRD</sequence>
<dbReference type="EMBL" id="BAABJE010000007">
    <property type="protein sequence ID" value="GAA4792523.1"/>
    <property type="molecule type" value="Genomic_DNA"/>
</dbReference>
<accession>A0ABP9BCD3</accession>
<dbReference type="Pfam" id="PF01244">
    <property type="entry name" value="Peptidase_M19"/>
    <property type="match status" value="1"/>
</dbReference>
<evidence type="ECO:0000313" key="3">
    <source>
        <dbReference type="Proteomes" id="UP001499959"/>
    </source>
</evidence>
<dbReference type="PROSITE" id="PS51365">
    <property type="entry name" value="RENAL_DIPEPTIDASE_2"/>
    <property type="match status" value="1"/>
</dbReference>
<dbReference type="CDD" id="cd01301">
    <property type="entry name" value="rDP_like"/>
    <property type="match status" value="1"/>
</dbReference>
<feature type="signal peptide" evidence="1">
    <location>
        <begin position="1"/>
        <end position="25"/>
    </location>
</feature>
<dbReference type="PANTHER" id="PTHR10443:SF12">
    <property type="entry name" value="DIPEPTIDASE"/>
    <property type="match status" value="1"/>
</dbReference>
<feature type="chain" id="PRO_5046179092" evidence="1">
    <location>
        <begin position="26"/>
        <end position="410"/>
    </location>
</feature>
<dbReference type="Proteomes" id="UP001499959">
    <property type="component" value="Unassembled WGS sequence"/>
</dbReference>